<accession>A0A1F6TLI1</accession>
<evidence type="ECO:0000313" key="7">
    <source>
        <dbReference type="EMBL" id="OGI45971.1"/>
    </source>
</evidence>
<feature type="domain" description="D-isomer specific 2-hydroxyacid dehydrogenase NAD-binding" evidence="6">
    <location>
        <begin position="106"/>
        <end position="286"/>
    </location>
</feature>
<dbReference type="InterPro" id="IPR029752">
    <property type="entry name" value="D-isomer_DH_CS1"/>
</dbReference>
<dbReference type="InterPro" id="IPR036291">
    <property type="entry name" value="NAD(P)-bd_dom_sf"/>
</dbReference>
<evidence type="ECO:0000313" key="8">
    <source>
        <dbReference type="Proteomes" id="UP000176484"/>
    </source>
</evidence>
<dbReference type="PANTHER" id="PTHR43026">
    <property type="entry name" value="2-HYDROXYACID DEHYDROGENASE HOMOLOG 1-RELATED"/>
    <property type="match status" value="1"/>
</dbReference>
<dbReference type="Pfam" id="PF00389">
    <property type="entry name" value="2-Hacid_dh"/>
    <property type="match status" value="1"/>
</dbReference>
<reference evidence="7 8" key="1">
    <citation type="journal article" date="2016" name="Nat. Commun.">
        <title>Thousands of microbial genomes shed light on interconnected biogeochemical processes in an aquifer system.</title>
        <authorList>
            <person name="Anantharaman K."/>
            <person name="Brown C.T."/>
            <person name="Hug L.A."/>
            <person name="Sharon I."/>
            <person name="Castelle C.J."/>
            <person name="Probst A.J."/>
            <person name="Thomas B.C."/>
            <person name="Singh A."/>
            <person name="Wilkins M.J."/>
            <person name="Karaoz U."/>
            <person name="Brodie E.L."/>
            <person name="Williams K.H."/>
            <person name="Hubbard S.S."/>
            <person name="Banfield J.F."/>
        </authorList>
    </citation>
    <scope>NUCLEOTIDE SEQUENCE [LARGE SCALE GENOMIC DNA]</scope>
</reference>
<comment type="similarity">
    <text evidence="1 4">Belongs to the D-isomer specific 2-hydroxyacid dehydrogenase family.</text>
</comment>
<dbReference type="SUPFAM" id="SSF52283">
    <property type="entry name" value="Formate/glycerate dehydrogenase catalytic domain-like"/>
    <property type="match status" value="1"/>
</dbReference>
<evidence type="ECO:0000256" key="2">
    <source>
        <dbReference type="ARBA" id="ARBA00023002"/>
    </source>
</evidence>
<dbReference type="GO" id="GO:0008720">
    <property type="term" value="F:D-lactate dehydrogenase (NAD+) activity"/>
    <property type="evidence" value="ECO:0007669"/>
    <property type="project" value="TreeGrafter"/>
</dbReference>
<keyword evidence="3" id="KW-0520">NAD</keyword>
<dbReference type="PROSITE" id="PS00065">
    <property type="entry name" value="D_2_HYDROXYACID_DH_1"/>
    <property type="match status" value="1"/>
</dbReference>
<comment type="caution">
    <text evidence="7">The sequence shown here is derived from an EMBL/GenBank/DDBJ whole genome shotgun (WGS) entry which is preliminary data.</text>
</comment>
<organism evidence="7 8">
    <name type="scientific">Candidatus Nomurabacteria bacterium GWB1_40_6</name>
    <dbReference type="NCBI Taxonomy" id="1801727"/>
    <lineage>
        <taxon>Bacteria</taxon>
        <taxon>Candidatus Nomuraibacteriota</taxon>
    </lineage>
</organism>
<evidence type="ECO:0000256" key="1">
    <source>
        <dbReference type="ARBA" id="ARBA00005854"/>
    </source>
</evidence>
<dbReference type="SUPFAM" id="SSF51735">
    <property type="entry name" value="NAD(P)-binding Rossmann-fold domains"/>
    <property type="match status" value="1"/>
</dbReference>
<dbReference type="InterPro" id="IPR058205">
    <property type="entry name" value="D-LDH-like"/>
</dbReference>
<dbReference type="GO" id="GO:0051287">
    <property type="term" value="F:NAD binding"/>
    <property type="evidence" value="ECO:0007669"/>
    <property type="project" value="InterPro"/>
</dbReference>
<dbReference type="Gene3D" id="3.40.50.720">
    <property type="entry name" value="NAD(P)-binding Rossmann-like Domain"/>
    <property type="match status" value="2"/>
</dbReference>
<dbReference type="FunFam" id="3.40.50.720:FF:000203">
    <property type="entry name" value="D-3-phosphoglycerate dehydrogenase (SerA)"/>
    <property type="match status" value="1"/>
</dbReference>
<dbReference type="EMBL" id="MFTD01000034">
    <property type="protein sequence ID" value="OGI45971.1"/>
    <property type="molecule type" value="Genomic_DNA"/>
</dbReference>
<sequence>MKIVFFEVLKTEQSIFSQLFSGADVSFCEEKLNESTVNKAEDAEIICVFKDSLVGKNVIDAIPNLKFIATRTTGFDFIDCEYAKTKGVKVSNVPAYGSETVAEFAFALLLTLSRKIREASLALKENGDYSTPKNVQGFDLDKKTLGVIGTGKIGKNVIHIARGFNMNVLAYDLYPDLEFSKKNDFEYKSLEDVLSGSDIVTLHAPYIKENHHLINKNNISLFKKGAYLINTARGELIETEALVNALRDGTIAGAGLDVLEGEKEFKKGDIIPMLEMPNVVMTPHIAFNTREAEARIEQTTIDNIKNFLSGSPINLVN</sequence>
<dbReference type="Pfam" id="PF02826">
    <property type="entry name" value="2-Hacid_dh_C"/>
    <property type="match status" value="1"/>
</dbReference>
<dbReference type="AlphaFoldDB" id="A0A1F6TLI1"/>
<proteinExistence type="inferred from homology"/>
<feature type="domain" description="D-isomer specific 2-hydroxyacid dehydrogenase catalytic" evidence="5">
    <location>
        <begin position="5"/>
        <end position="317"/>
    </location>
</feature>
<dbReference type="PANTHER" id="PTHR43026:SF1">
    <property type="entry name" value="2-HYDROXYACID DEHYDROGENASE HOMOLOG 1-RELATED"/>
    <property type="match status" value="1"/>
</dbReference>
<dbReference type="InterPro" id="IPR006139">
    <property type="entry name" value="D-isomer_2_OHA_DH_cat_dom"/>
</dbReference>
<keyword evidence="2 4" id="KW-0560">Oxidoreductase</keyword>
<evidence type="ECO:0000259" key="5">
    <source>
        <dbReference type="Pfam" id="PF00389"/>
    </source>
</evidence>
<protein>
    <recommendedName>
        <fullName evidence="9">Hydroxyacid dehydrogenase</fullName>
    </recommendedName>
</protein>
<evidence type="ECO:0000256" key="4">
    <source>
        <dbReference type="RuleBase" id="RU003719"/>
    </source>
</evidence>
<dbReference type="PROSITE" id="PS00670">
    <property type="entry name" value="D_2_HYDROXYACID_DH_2"/>
    <property type="match status" value="1"/>
</dbReference>
<dbReference type="PROSITE" id="PS00671">
    <property type="entry name" value="D_2_HYDROXYACID_DH_3"/>
    <property type="match status" value="1"/>
</dbReference>
<dbReference type="Proteomes" id="UP000176484">
    <property type="component" value="Unassembled WGS sequence"/>
</dbReference>
<evidence type="ECO:0008006" key="9">
    <source>
        <dbReference type="Google" id="ProtNLM"/>
    </source>
</evidence>
<evidence type="ECO:0000259" key="6">
    <source>
        <dbReference type="Pfam" id="PF02826"/>
    </source>
</evidence>
<evidence type="ECO:0000256" key="3">
    <source>
        <dbReference type="ARBA" id="ARBA00023027"/>
    </source>
</evidence>
<dbReference type="InterPro" id="IPR006140">
    <property type="entry name" value="D-isomer_DH_NAD-bd"/>
</dbReference>
<dbReference type="InterPro" id="IPR029753">
    <property type="entry name" value="D-isomer_DH_CS"/>
</dbReference>
<gene>
    <name evidence="7" type="ORF">A2121_01815</name>
</gene>
<name>A0A1F6TLI1_9BACT</name>